<dbReference type="RefSeq" id="WP_014208761.1">
    <property type="nucleotide sequence ID" value="NC_016604.1"/>
</dbReference>
<evidence type="ECO:0000256" key="1">
    <source>
        <dbReference type="ARBA" id="ARBA00004141"/>
    </source>
</evidence>
<dbReference type="HOGENOM" id="CLU_039483_2_1_11"/>
<evidence type="ECO:0000313" key="8">
    <source>
        <dbReference type="EMBL" id="AEV70941.1"/>
    </source>
</evidence>
<keyword evidence="2 6" id="KW-0812">Transmembrane</keyword>
<feature type="transmembrane region" description="Helical" evidence="6">
    <location>
        <begin position="142"/>
        <end position="168"/>
    </location>
</feature>
<proteinExistence type="inferred from homology"/>
<dbReference type="EMBL" id="CP003169">
    <property type="protein sequence ID" value="AEV70941.1"/>
    <property type="molecule type" value="Genomic_DNA"/>
</dbReference>
<dbReference type="eggNOG" id="COG0842">
    <property type="taxonomic scope" value="Bacteria"/>
</dbReference>
<evidence type="ECO:0000256" key="3">
    <source>
        <dbReference type="ARBA" id="ARBA00022989"/>
    </source>
</evidence>
<dbReference type="OrthoDB" id="26267at2"/>
<dbReference type="PROSITE" id="PS51012">
    <property type="entry name" value="ABC_TM2"/>
    <property type="match status" value="1"/>
</dbReference>
<organism evidence="8 9">
    <name type="scientific">Mycolicibacterium rhodesiae (strain NBB3)</name>
    <name type="common">Mycobacterium rhodesiae</name>
    <dbReference type="NCBI Taxonomy" id="710685"/>
    <lineage>
        <taxon>Bacteria</taxon>
        <taxon>Bacillati</taxon>
        <taxon>Actinomycetota</taxon>
        <taxon>Actinomycetes</taxon>
        <taxon>Mycobacteriales</taxon>
        <taxon>Mycobacteriaceae</taxon>
        <taxon>Mycolicibacterium</taxon>
    </lineage>
</organism>
<feature type="transmembrane region" description="Helical" evidence="6">
    <location>
        <begin position="228"/>
        <end position="251"/>
    </location>
</feature>
<feature type="transmembrane region" description="Helical" evidence="6">
    <location>
        <begin position="61"/>
        <end position="80"/>
    </location>
</feature>
<dbReference type="InterPro" id="IPR005943">
    <property type="entry name" value="Daunbcin-R_C"/>
</dbReference>
<dbReference type="NCBIfam" id="TIGR01248">
    <property type="entry name" value="drrC"/>
    <property type="match status" value="1"/>
</dbReference>
<evidence type="ECO:0000256" key="2">
    <source>
        <dbReference type="ARBA" id="ARBA00022692"/>
    </source>
</evidence>
<evidence type="ECO:0000256" key="4">
    <source>
        <dbReference type="ARBA" id="ARBA00023136"/>
    </source>
</evidence>
<accession>G8RIV3</accession>
<dbReference type="GO" id="GO:0140359">
    <property type="term" value="F:ABC-type transporter activity"/>
    <property type="evidence" value="ECO:0007669"/>
    <property type="project" value="InterPro"/>
</dbReference>
<feature type="domain" description="ABC transmembrane type-2" evidence="7">
    <location>
        <begin position="30"/>
        <end position="257"/>
    </location>
</feature>
<dbReference type="InterPro" id="IPR047817">
    <property type="entry name" value="ABC2_TM_bact-type"/>
</dbReference>
<feature type="transmembrane region" description="Helical" evidence="6">
    <location>
        <begin position="30"/>
        <end position="49"/>
    </location>
</feature>
<keyword evidence="4 6" id="KW-0472">Membrane</keyword>
<dbReference type="GO" id="GO:0046677">
    <property type="term" value="P:response to antibiotic"/>
    <property type="evidence" value="ECO:0007669"/>
    <property type="project" value="UniProtKB-KW"/>
</dbReference>
<dbReference type="InterPro" id="IPR052902">
    <property type="entry name" value="ABC-2_transporter"/>
</dbReference>
<evidence type="ECO:0000256" key="5">
    <source>
        <dbReference type="ARBA" id="ARBA00023251"/>
    </source>
</evidence>
<keyword evidence="6" id="KW-0813">Transport</keyword>
<keyword evidence="5" id="KW-0046">Antibiotic resistance</keyword>
<dbReference type="PIRSF" id="PIRSF006648">
    <property type="entry name" value="DrrB"/>
    <property type="match status" value="1"/>
</dbReference>
<keyword evidence="6" id="KW-1003">Cell membrane</keyword>
<dbReference type="PATRIC" id="fig|710685.3.peg.304"/>
<comment type="subcellular location">
    <subcellularLocation>
        <location evidence="6">Cell membrane</location>
        <topology evidence="6">Multi-pass membrane protein</topology>
    </subcellularLocation>
    <subcellularLocation>
        <location evidence="1">Membrane</location>
        <topology evidence="1">Multi-pass membrane protein</topology>
    </subcellularLocation>
</comment>
<feature type="transmembrane region" description="Helical" evidence="6">
    <location>
        <begin position="117"/>
        <end position="136"/>
    </location>
</feature>
<comment type="similarity">
    <text evidence="6">Belongs to the ABC-2 integral membrane protein family.</text>
</comment>
<dbReference type="Proteomes" id="UP000005442">
    <property type="component" value="Chromosome"/>
</dbReference>
<keyword evidence="3 6" id="KW-1133">Transmembrane helix</keyword>
<evidence type="ECO:0000259" key="7">
    <source>
        <dbReference type="PROSITE" id="PS51012"/>
    </source>
</evidence>
<dbReference type="GO" id="GO:0043190">
    <property type="term" value="C:ATP-binding cassette (ABC) transporter complex"/>
    <property type="evidence" value="ECO:0007669"/>
    <property type="project" value="InterPro"/>
</dbReference>
<sequence length="262" mass="28046">MSRHRIHGSLSTETALQAGRILTRWRRDRAVLVGSLAFPIGLLILYDVVLGENVHRITGNASVYGLVPVCAVLSGLFGSLGNAMSITMDRESGMLSRMWTLPIHRASALTGRLTAEAVRALIGTSLITTLGVIMGLRFNNGVAAALLFVLIPSIVAIAFAALVMAFAVRTNARTIMILMVNVTVALAFVNPGFTPIGNFPEWFRPFVRAQPMAPPIETMRSLALGGPLLWPLTMTLVWAVAILAVFVPLAVRGYRSAAEAGA</sequence>
<dbReference type="PANTHER" id="PTHR43027">
    <property type="entry name" value="DOXORUBICIN RESISTANCE ABC TRANSPORTER PERMEASE PROTEIN DRRC-RELATED"/>
    <property type="match status" value="1"/>
</dbReference>
<protein>
    <recommendedName>
        <fullName evidence="6">Transport permease protein</fullName>
    </recommendedName>
</protein>
<dbReference type="InterPro" id="IPR000412">
    <property type="entry name" value="ABC_2_transport"/>
</dbReference>
<dbReference type="STRING" id="710685.MycrhN_0298"/>
<dbReference type="Pfam" id="PF01061">
    <property type="entry name" value="ABC2_membrane"/>
    <property type="match status" value="1"/>
</dbReference>
<evidence type="ECO:0000256" key="6">
    <source>
        <dbReference type="RuleBase" id="RU361157"/>
    </source>
</evidence>
<gene>
    <name evidence="8" type="ordered locus">MycrhN_0298</name>
</gene>
<evidence type="ECO:0000313" key="9">
    <source>
        <dbReference type="Proteomes" id="UP000005442"/>
    </source>
</evidence>
<dbReference type="KEGG" id="mrh:MycrhN_0298"/>
<keyword evidence="9" id="KW-1185">Reference proteome</keyword>
<dbReference type="PANTHER" id="PTHR43027:SF1">
    <property type="entry name" value="DOXORUBICIN RESISTANCE ABC TRANSPORTER PERMEASE PROTEIN DRRC-RELATED"/>
    <property type="match status" value="1"/>
</dbReference>
<name>G8RIV3_MYCRN</name>
<dbReference type="InterPro" id="IPR013525">
    <property type="entry name" value="ABC2_TM"/>
</dbReference>
<dbReference type="AlphaFoldDB" id="G8RIV3"/>
<feature type="transmembrane region" description="Helical" evidence="6">
    <location>
        <begin position="175"/>
        <end position="193"/>
    </location>
</feature>
<reference evidence="8 9" key="1">
    <citation type="submission" date="2011-12" db="EMBL/GenBank/DDBJ databases">
        <title>Complete sequence of Mycobacterium rhodesiae NBB3.</title>
        <authorList>
            <consortium name="US DOE Joint Genome Institute"/>
            <person name="Lucas S."/>
            <person name="Han J."/>
            <person name="Lapidus A."/>
            <person name="Cheng J.-F."/>
            <person name="Goodwin L."/>
            <person name="Pitluck S."/>
            <person name="Peters L."/>
            <person name="Mikhailova N."/>
            <person name="Gu W."/>
            <person name="Detter J.C."/>
            <person name="Han C."/>
            <person name="Tapia R."/>
            <person name="Land M."/>
            <person name="Hauser L."/>
            <person name="Kyrpides N."/>
            <person name="Ivanova N."/>
            <person name="Pagani I."/>
            <person name="Mattes T."/>
            <person name="Holmes A."/>
            <person name="Rutledge P."/>
            <person name="Paulsen I."/>
            <person name="Coleman N."/>
            <person name="Woyke T."/>
        </authorList>
    </citation>
    <scope>NUCLEOTIDE SEQUENCE [LARGE SCALE GENOMIC DNA]</scope>
    <source>
        <strain evidence="8 9">NBB3</strain>
    </source>
</reference>